<evidence type="ECO:0000313" key="2">
    <source>
        <dbReference type="Proteomes" id="UP001550044"/>
    </source>
</evidence>
<gene>
    <name evidence="1" type="ORF">ABZV61_28210</name>
</gene>
<protein>
    <submittedName>
        <fullName evidence="1">Uncharacterized protein</fullName>
    </submittedName>
</protein>
<accession>A0ABV2UFG9</accession>
<keyword evidence="2" id="KW-1185">Reference proteome</keyword>
<reference evidence="1 2" key="1">
    <citation type="submission" date="2024-06" db="EMBL/GenBank/DDBJ databases">
        <title>The Natural Products Discovery Center: Release of the First 8490 Sequenced Strains for Exploring Actinobacteria Biosynthetic Diversity.</title>
        <authorList>
            <person name="Kalkreuter E."/>
            <person name="Kautsar S.A."/>
            <person name="Yang D."/>
            <person name="Bader C.D."/>
            <person name="Teijaro C.N."/>
            <person name="Fluegel L."/>
            <person name="Davis C.M."/>
            <person name="Simpson J.R."/>
            <person name="Lauterbach L."/>
            <person name="Steele A.D."/>
            <person name="Gui C."/>
            <person name="Meng S."/>
            <person name="Li G."/>
            <person name="Viehrig K."/>
            <person name="Ye F."/>
            <person name="Su P."/>
            <person name="Kiefer A.F."/>
            <person name="Nichols A."/>
            <person name="Cepeda A.J."/>
            <person name="Yan W."/>
            <person name="Fan B."/>
            <person name="Jiang Y."/>
            <person name="Adhikari A."/>
            <person name="Zheng C.-J."/>
            <person name="Schuster L."/>
            <person name="Cowan T.M."/>
            <person name="Smanski M.J."/>
            <person name="Chevrette M.G."/>
            <person name="De Carvalho L.P.S."/>
            <person name="Shen B."/>
        </authorList>
    </citation>
    <scope>NUCLEOTIDE SEQUENCE [LARGE SCALE GENOMIC DNA]</scope>
    <source>
        <strain evidence="1 2">NPDC005137</strain>
    </source>
</reference>
<sequence length="138" mass="14865">MPQTEDELLAEALGRINRGGKIASRFLKNDIGEFDRELQLGFDLALERVRAVLVELSPGANPEPEEGGADRVTFRVITGGGALNMNPVVVTVDVTRGSERTTILHVRAIAKEGLIKQRAGQKTAEHIAALLNGTVPSR</sequence>
<name>A0ABV2UFG9_9ACTN</name>
<evidence type="ECO:0000313" key="1">
    <source>
        <dbReference type="EMBL" id="MET8436593.1"/>
    </source>
</evidence>
<dbReference type="RefSeq" id="WP_356711489.1">
    <property type="nucleotide sequence ID" value="NZ_JBEXIP010000027.1"/>
</dbReference>
<dbReference type="Proteomes" id="UP001550044">
    <property type="component" value="Unassembled WGS sequence"/>
</dbReference>
<comment type="caution">
    <text evidence="1">The sequence shown here is derived from an EMBL/GenBank/DDBJ whole genome shotgun (WGS) entry which is preliminary data.</text>
</comment>
<dbReference type="EMBL" id="JBEXIP010000027">
    <property type="protein sequence ID" value="MET8436593.1"/>
    <property type="molecule type" value="Genomic_DNA"/>
</dbReference>
<proteinExistence type="predicted"/>
<organism evidence="1 2">
    <name type="scientific">Streptomyces sp. 900116325</name>
    <dbReference type="NCBI Taxonomy" id="3154295"/>
    <lineage>
        <taxon>Bacteria</taxon>
        <taxon>Bacillati</taxon>
        <taxon>Actinomycetota</taxon>
        <taxon>Actinomycetes</taxon>
        <taxon>Kitasatosporales</taxon>
        <taxon>Streptomycetaceae</taxon>
        <taxon>Streptomyces</taxon>
    </lineage>
</organism>